<dbReference type="AlphaFoldDB" id="A0A0C3SAL2"/>
<dbReference type="Proteomes" id="UP000053257">
    <property type="component" value="Unassembled WGS sequence"/>
</dbReference>
<dbReference type="HOGENOM" id="CLU_218868_0_1_1"/>
<dbReference type="EMBL" id="KN840503">
    <property type="protein sequence ID" value="KIP07150.1"/>
    <property type="molecule type" value="Genomic_DNA"/>
</dbReference>
<accession>A0A0C3SAL2</accession>
<evidence type="ECO:0000256" key="1">
    <source>
        <dbReference type="SAM" id="MobiDB-lite"/>
    </source>
</evidence>
<name>A0A0C3SAL2_PHLG1</name>
<organism evidence="2 3">
    <name type="scientific">Phlebiopsis gigantea (strain 11061_1 CR5-6)</name>
    <name type="common">White-rot fungus</name>
    <name type="synonym">Peniophora gigantea</name>
    <dbReference type="NCBI Taxonomy" id="745531"/>
    <lineage>
        <taxon>Eukaryota</taxon>
        <taxon>Fungi</taxon>
        <taxon>Dikarya</taxon>
        <taxon>Basidiomycota</taxon>
        <taxon>Agaricomycotina</taxon>
        <taxon>Agaricomycetes</taxon>
        <taxon>Polyporales</taxon>
        <taxon>Phanerochaetaceae</taxon>
        <taxon>Phlebiopsis</taxon>
    </lineage>
</organism>
<feature type="region of interest" description="Disordered" evidence="1">
    <location>
        <begin position="1"/>
        <end position="36"/>
    </location>
</feature>
<reference evidence="2 3" key="1">
    <citation type="journal article" date="2014" name="PLoS Genet.">
        <title>Analysis of the Phlebiopsis gigantea genome, transcriptome and secretome provides insight into its pioneer colonization strategies of wood.</title>
        <authorList>
            <person name="Hori C."/>
            <person name="Ishida T."/>
            <person name="Igarashi K."/>
            <person name="Samejima M."/>
            <person name="Suzuki H."/>
            <person name="Master E."/>
            <person name="Ferreira P."/>
            <person name="Ruiz-Duenas F.J."/>
            <person name="Held B."/>
            <person name="Canessa P."/>
            <person name="Larrondo L.F."/>
            <person name="Schmoll M."/>
            <person name="Druzhinina I.S."/>
            <person name="Kubicek C.P."/>
            <person name="Gaskell J.A."/>
            <person name="Kersten P."/>
            <person name="St John F."/>
            <person name="Glasner J."/>
            <person name="Sabat G."/>
            <person name="Splinter BonDurant S."/>
            <person name="Syed K."/>
            <person name="Yadav J."/>
            <person name="Mgbeahuruike A.C."/>
            <person name="Kovalchuk A."/>
            <person name="Asiegbu F.O."/>
            <person name="Lackner G."/>
            <person name="Hoffmeister D."/>
            <person name="Rencoret J."/>
            <person name="Gutierrez A."/>
            <person name="Sun H."/>
            <person name="Lindquist E."/>
            <person name="Barry K."/>
            <person name="Riley R."/>
            <person name="Grigoriev I.V."/>
            <person name="Henrissat B."/>
            <person name="Kues U."/>
            <person name="Berka R.M."/>
            <person name="Martinez A.T."/>
            <person name="Covert S.F."/>
            <person name="Blanchette R.A."/>
            <person name="Cullen D."/>
        </authorList>
    </citation>
    <scope>NUCLEOTIDE SEQUENCE [LARGE SCALE GENOMIC DNA]</scope>
    <source>
        <strain evidence="2 3">11061_1 CR5-6</strain>
    </source>
</reference>
<gene>
    <name evidence="2" type="ORF">PHLGIDRAFT_534825</name>
</gene>
<protein>
    <submittedName>
        <fullName evidence="2">Pheromone-like peptide</fullName>
    </submittedName>
</protein>
<sequence>MDSFFNIASPITPEEPQVPINEEGNNGHITSSCVIA</sequence>
<feature type="compositionally biased region" description="Polar residues" evidence="1">
    <location>
        <begin position="23"/>
        <end position="36"/>
    </location>
</feature>
<proteinExistence type="predicted"/>
<keyword evidence="3" id="KW-1185">Reference proteome</keyword>
<evidence type="ECO:0000313" key="2">
    <source>
        <dbReference type="EMBL" id="KIP07150.1"/>
    </source>
</evidence>
<evidence type="ECO:0000313" key="3">
    <source>
        <dbReference type="Proteomes" id="UP000053257"/>
    </source>
</evidence>